<dbReference type="InterPro" id="IPR015943">
    <property type="entry name" value="WD40/YVTN_repeat-like_dom_sf"/>
</dbReference>
<keyword evidence="9" id="KW-1185">Reference proteome</keyword>
<name>A0A507C9X3_9FUNG</name>
<dbReference type="PANTHER" id="PTHR46042:SF1">
    <property type="entry name" value="DIPHTHINE METHYLTRANSFERASE"/>
    <property type="match status" value="1"/>
</dbReference>
<dbReference type="GeneID" id="42004255"/>
<dbReference type="GO" id="GO:0017183">
    <property type="term" value="P:protein histidyl modification to diphthamide"/>
    <property type="evidence" value="ECO:0007669"/>
    <property type="project" value="TreeGrafter"/>
</dbReference>
<dbReference type="InterPro" id="IPR001680">
    <property type="entry name" value="WD40_rpt"/>
</dbReference>
<evidence type="ECO:0000256" key="7">
    <source>
        <dbReference type="ARBA" id="ARBA00047551"/>
    </source>
</evidence>
<protein>
    <recommendedName>
        <fullName evidence="6">methylated diphthine methylhydrolase</fullName>
        <ecNumber evidence="6">3.1.1.97</ecNumber>
    </recommendedName>
</protein>
<keyword evidence="4" id="KW-0378">Hydrolase</keyword>
<sequence length="331" mass="36597">MKPLVKIRLDKHTDAVEFCPDAEHGDYLAVASYQVSDKSEQISSENGPREGAVTMFKYDSEARSLTKAAELTTSGTLDIKWNVFLLDESGRISATSGLMLAISTITLNTGHYEPEDVLILSLYIPPTPITCRIYTSISDGRVSVLNLDSTGLHPFWETYAHEYEAWCVSGDGENMVYSGGDDQMFCGWDLRSGQRTFKNKSHDMGVTCILPHPSPSTHPHIVFTGSYDEHLRIFDLRKPSSPLYDQILLEGGGVWKLKPKFNLTTNSYTLLAACMHAGVTLVDINSDLTVGVSSDAYKEHGSFVYGVDWKCDESVGASCSFEDNSVHLWAL</sequence>
<reference evidence="8 9" key="1">
    <citation type="journal article" date="2019" name="Sci. Rep.">
        <title>Comparative genomics of chytrid fungi reveal insights into the obligate biotrophic and pathogenic lifestyle of Synchytrium endobioticum.</title>
        <authorList>
            <person name="van de Vossenberg B.T.L.H."/>
            <person name="Warris S."/>
            <person name="Nguyen H.D.T."/>
            <person name="van Gent-Pelzer M.P.E."/>
            <person name="Joly D.L."/>
            <person name="van de Geest H.C."/>
            <person name="Bonants P.J.M."/>
            <person name="Smith D.S."/>
            <person name="Levesque C.A."/>
            <person name="van der Lee T.A.J."/>
        </authorList>
    </citation>
    <scope>NUCLEOTIDE SEQUENCE [LARGE SCALE GENOMIC DNA]</scope>
    <source>
        <strain evidence="8 9">JEL517</strain>
    </source>
</reference>
<dbReference type="GO" id="GO:0005737">
    <property type="term" value="C:cytoplasm"/>
    <property type="evidence" value="ECO:0007669"/>
    <property type="project" value="TreeGrafter"/>
</dbReference>
<dbReference type="Proteomes" id="UP000319731">
    <property type="component" value="Unassembled WGS sequence"/>
</dbReference>
<keyword evidence="3" id="KW-0677">Repeat</keyword>
<organism evidence="8 9">
    <name type="scientific">Synchytrium microbalum</name>
    <dbReference type="NCBI Taxonomy" id="1806994"/>
    <lineage>
        <taxon>Eukaryota</taxon>
        <taxon>Fungi</taxon>
        <taxon>Fungi incertae sedis</taxon>
        <taxon>Chytridiomycota</taxon>
        <taxon>Chytridiomycota incertae sedis</taxon>
        <taxon>Chytridiomycetes</taxon>
        <taxon>Synchytriales</taxon>
        <taxon>Synchytriaceae</taxon>
        <taxon>Synchytrium</taxon>
    </lineage>
</organism>
<gene>
    <name evidence="8" type="ORF">SmJEL517_g03030</name>
</gene>
<dbReference type="SMART" id="SM00320">
    <property type="entry name" value="WD40"/>
    <property type="match status" value="3"/>
</dbReference>
<evidence type="ECO:0000313" key="9">
    <source>
        <dbReference type="Proteomes" id="UP000319731"/>
    </source>
</evidence>
<comment type="pathway">
    <text evidence="1">Protein modification; peptidyl-diphthamide biosynthesis.</text>
</comment>
<dbReference type="RefSeq" id="XP_031025069.1">
    <property type="nucleotide sequence ID" value="XM_031168958.1"/>
</dbReference>
<dbReference type="SUPFAM" id="SSF50978">
    <property type="entry name" value="WD40 repeat-like"/>
    <property type="match status" value="1"/>
</dbReference>
<dbReference type="Pfam" id="PF00400">
    <property type="entry name" value="WD40"/>
    <property type="match status" value="2"/>
</dbReference>
<dbReference type="EC" id="3.1.1.97" evidence="6"/>
<dbReference type="PANTHER" id="PTHR46042">
    <property type="entry name" value="DIPHTHINE METHYLTRANSFERASE"/>
    <property type="match status" value="1"/>
</dbReference>
<evidence type="ECO:0000256" key="6">
    <source>
        <dbReference type="ARBA" id="ARBA00039131"/>
    </source>
</evidence>
<dbReference type="EMBL" id="QEAO01000014">
    <property type="protein sequence ID" value="TPX34305.1"/>
    <property type="molecule type" value="Genomic_DNA"/>
</dbReference>
<evidence type="ECO:0000256" key="3">
    <source>
        <dbReference type="ARBA" id="ARBA00022737"/>
    </source>
</evidence>
<evidence type="ECO:0000256" key="2">
    <source>
        <dbReference type="ARBA" id="ARBA00022574"/>
    </source>
</evidence>
<dbReference type="GO" id="GO:0061685">
    <property type="term" value="F:diphthine methylesterase activity"/>
    <property type="evidence" value="ECO:0007669"/>
    <property type="project" value="UniProtKB-EC"/>
</dbReference>
<evidence type="ECO:0000313" key="8">
    <source>
        <dbReference type="EMBL" id="TPX34305.1"/>
    </source>
</evidence>
<accession>A0A507C9X3</accession>
<comment type="similarity">
    <text evidence="5">Belongs to the DPH7 family.</text>
</comment>
<dbReference type="Gene3D" id="2.130.10.10">
    <property type="entry name" value="YVTN repeat-like/Quinoprotein amine dehydrogenase"/>
    <property type="match status" value="1"/>
</dbReference>
<dbReference type="OrthoDB" id="1930760at2759"/>
<comment type="caution">
    <text evidence="8">The sequence shown here is derived from an EMBL/GenBank/DDBJ whole genome shotgun (WGS) entry which is preliminary data.</text>
</comment>
<keyword evidence="2" id="KW-0853">WD repeat</keyword>
<comment type="catalytic activity">
    <reaction evidence="7">
        <text>diphthine methyl ester-[translation elongation factor 2] + H2O = diphthine-[translation elongation factor 2] + methanol + H(+)</text>
        <dbReference type="Rhea" id="RHEA:42656"/>
        <dbReference type="Rhea" id="RHEA-COMP:10172"/>
        <dbReference type="Rhea" id="RHEA-COMP:10173"/>
        <dbReference type="ChEBI" id="CHEBI:15377"/>
        <dbReference type="ChEBI" id="CHEBI:15378"/>
        <dbReference type="ChEBI" id="CHEBI:17790"/>
        <dbReference type="ChEBI" id="CHEBI:79005"/>
        <dbReference type="ChEBI" id="CHEBI:82696"/>
        <dbReference type="EC" id="3.1.1.97"/>
    </reaction>
</comment>
<proteinExistence type="inferred from homology"/>
<dbReference type="InterPro" id="IPR052415">
    <property type="entry name" value="Diphthine_MTase"/>
</dbReference>
<evidence type="ECO:0000256" key="4">
    <source>
        <dbReference type="ARBA" id="ARBA00022801"/>
    </source>
</evidence>
<evidence type="ECO:0000256" key="1">
    <source>
        <dbReference type="ARBA" id="ARBA00005156"/>
    </source>
</evidence>
<dbReference type="STRING" id="1806994.A0A507C9X3"/>
<dbReference type="AlphaFoldDB" id="A0A507C9X3"/>
<dbReference type="InterPro" id="IPR036322">
    <property type="entry name" value="WD40_repeat_dom_sf"/>
</dbReference>
<evidence type="ECO:0000256" key="5">
    <source>
        <dbReference type="ARBA" id="ARBA00038092"/>
    </source>
</evidence>